<dbReference type="FunFam" id="4.10.740.10:FF:000001">
    <property type="entry name" value="vitamin K-dependent protein S"/>
    <property type="match status" value="1"/>
</dbReference>
<evidence type="ECO:0000256" key="18">
    <source>
        <dbReference type="ARBA" id="ARBA00031357"/>
    </source>
</evidence>
<dbReference type="InterPro" id="IPR000294">
    <property type="entry name" value="GLA_domain"/>
</dbReference>
<dbReference type="PROSITE" id="PS00135">
    <property type="entry name" value="TRYPSIN_SER"/>
    <property type="match status" value="1"/>
</dbReference>
<feature type="domain" description="Gla" evidence="23">
    <location>
        <begin position="56"/>
        <end position="93"/>
    </location>
</feature>
<dbReference type="Pfam" id="PF00594">
    <property type="entry name" value="Gla"/>
    <property type="match status" value="1"/>
</dbReference>
<evidence type="ECO:0000256" key="10">
    <source>
        <dbReference type="ARBA" id="ARBA00022723"/>
    </source>
</evidence>
<dbReference type="InterPro" id="IPR035972">
    <property type="entry name" value="GLA-like_dom_SF"/>
</dbReference>
<dbReference type="Gene3D" id="2.40.10.10">
    <property type="entry name" value="Trypsin-like serine proteases"/>
    <property type="match status" value="4"/>
</dbReference>
<keyword evidence="8 19" id="KW-0245">EGF-like domain</keyword>
<dbReference type="SMART" id="SM00020">
    <property type="entry name" value="Tryp_SPc"/>
    <property type="match status" value="1"/>
</dbReference>
<keyword evidence="11 20" id="KW-0720">Serine protease</keyword>
<dbReference type="InterPro" id="IPR001254">
    <property type="entry name" value="Trypsin_dom"/>
</dbReference>
<name>A0A7M4ESA0_CROPO</name>
<evidence type="ECO:0000256" key="11">
    <source>
        <dbReference type="ARBA" id="ARBA00022825"/>
    </source>
</evidence>
<dbReference type="SMART" id="SM00181">
    <property type="entry name" value="EGF"/>
    <property type="match status" value="2"/>
</dbReference>
<dbReference type="GO" id="GO:0004252">
    <property type="term" value="F:serine-type endopeptidase activity"/>
    <property type="evidence" value="ECO:0007669"/>
    <property type="project" value="UniProtKB-EC"/>
</dbReference>
<dbReference type="InterPro" id="IPR033116">
    <property type="entry name" value="TRYPSIN_SER"/>
</dbReference>
<feature type="domain" description="Peptidase S1" evidence="22">
    <location>
        <begin position="245"/>
        <end position="455"/>
    </location>
</feature>
<evidence type="ECO:0000256" key="1">
    <source>
        <dbReference type="ARBA" id="ARBA00001368"/>
    </source>
</evidence>
<evidence type="ECO:0000259" key="21">
    <source>
        <dbReference type="PROSITE" id="PS50026"/>
    </source>
</evidence>
<dbReference type="InterPro" id="IPR050442">
    <property type="entry name" value="Peptidase_S1_coag_factors"/>
</dbReference>
<keyword evidence="25" id="KW-1185">Reference proteome</keyword>
<comment type="catalytic activity">
    <reaction evidence="1">
        <text>Selective cleavage of Arg-|-Ile bond in factor X to form factor Xa.</text>
        <dbReference type="EC" id="3.4.21.22"/>
    </reaction>
</comment>
<dbReference type="PRINTS" id="PR00001">
    <property type="entry name" value="GLABLOOD"/>
</dbReference>
<dbReference type="PANTHER" id="PTHR24278:SF31">
    <property type="entry name" value="COAGULATION FACTOR IX"/>
    <property type="match status" value="1"/>
</dbReference>
<evidence type="ECO:0000259" key="22">
    <source>
        <dbReference type="PROSITE" id="PS50240"/>
    </source>
</evidence>
<evidence type="ECO:0000256" key="6">
    <source>
        <dbReference type="ARBA" id="ARBA00022479"/>
    </source>
</evidence>
<reference evidence="24" key="1">
    <citation type="submission" date="2025-08" db="UniProtKB">
        <authorList>
            <consortium name="Ensembl"/>
        </authorList>
    </citation>
    <scope>IDENTIFICATION</scope>
</reference>
<keyword evidence="15 19" id="KW-1015">Disulfide bond</keyword>
<dbReference type="PIRSF" id="PIRSF001143">
    <property type="entry name" value="Factor_X"/>
    <property type="match status" value="1"/>
</dbReference>
<sequence>MSSLGYPYPALNSAAQAHPSVFAGHPLVLLICRRPTKQVFIDNKQASSVLHRQKRFNSKRLEEVVPGNLERECVEEKCSFEEAREVFENEEKTVSGNQCNPNPCKNGGSCQDELNSYVCWCLLGFEGRNCELDSTCATKNGGCKQFCRNDQQHKVVCSCAAGYKLHEDRKTLPFPCGRISAPEAKSKVTRAMNTFEEWDTTNSTEDEAADNAAGNVTDYTTGNATDDVTPAPRRITLITKTDTRVVGGMESKKGEIPWQVHLTNNDKGFCGGSIVNERWIVTAAHCLVPGAEITVVAGKRAHLQPSHTVLAGKTYLHGVAVLLNSYVTPICIASKEFTNNLLKNAMGTVSGWGSLFFRGRTSHVLQVLKVPYVDRSTCLKSSTFSILPNMFCAGYQTGGKDTCTGDSGGPHTTDIEGTWFLTGITSWGEDCAQEGKYGIYTRVSRYVKWIKEMTKLPQSTQT</sequence>
<feature type="disulfide bond" evidence="19">
    <location>
        <begin position="121"/>
        <end position="130"/>
    </location>
</feature>
<dbReference type="SMART" id="SM00179">
    <property type="entry name" value="EGF_CA"/>
    <property type="match status" value="1"/>
</dbReference>
<dbReference type="SUPFAM" id="SSF50494">
    <property type="entry name" value="Trypsin-like serine proteases"/>
    <property type="match status" value="1"/>
</dbReference>
<dbReference type="InterPro" id="IPR000742">
    <property type="entry name" value="EGF"/>
</dbReference>
<evidence type="ECO:0000256" key="7">
    <source>
        <dbReference type="ARBA" id="ARBA00022525"/>
    </source>
</evidence>
<dbReference type="SUPFAM" id="SSF57196">
    <property type="entry name" value="EGF/Laminin"/>
    <property type="match status" value="2"/>
</dbReference>
<comment type="caution">
    <text evidence="19">Lacks conserved residue(s) required for the propagation of feature annotation.</text>
</comment>
<dbReference type="Ensembl" id="ENSCPRT00005015399.1">
    <property type="protein sequence ID" value="ENSCPRP00005013099.1"/>
    <property type="gene ID" value="ENSCPRG00005009264.1"/>
</dbReference>
<dbReference type="PROSITE" id="PS01186">
    <property type="entry name" value="EGF_2"/>
    <property type="match status" value="1"/>
</dbReference>
<dbReference type="SMART" id="SM00069">
    <property type="entry name" value="GLA"/>
    <property type="match status" value="1"/>
</dbReference>
<accession>A0A7M4ESA0</accession>
<keyword evidence="7" id="KW-0964">Secreted</keyword>
<dbReference type="InterPro" id="IPR001314">
    <property type="entry name" value="Peptidase_S1A"/>
</dbReference>
<dbReference type="Pfam" id="PF00089">
    <property type="entry name" value="Trypsin"/>
    <property type="match status" value="1"/>
</dbReference>
<dbReference type="SUPFAM" id="SSF57630">
    <property type="entry name" value="GLA-domain"/>
    <property type="match status" value="1"/>
</dbReference>
<dbReference type="InterPro" id="IPR018114">
    <property type="entry name" value="TRYPSIN_HIS"/>
</dbReference>
<dbReference type="PROSITE" id="PS50240">
    <property type="entry name" value="TRYPSIN_DOM"/>
    <property type="match status" value="1"/>
</dbReference>
<evidence type="ECO:0000256" key="20">
    <source>
        <dbReference type="RuleBase" id="RU363034"/>
    </source>
</evidence>
<dbReference type="GO" id="GO:0005615">
    <property type="term" value="C:extracellular space"/>
    <property type="evidence" value="ECO:0007669"/>
    <property type="project" value="Ensembl"/>
</dbReference>
<evidence type="ECO:0000256" key="3">
    <source>
        <dbReference type="ARBA" id="ARBA00004613"/>
    </source>
</evidence>
<evidence type="ECO:0000256" key="15">
    <source>
        <dbReference type="ARBA" id="ARBA00023157"/>
    </source>
</evidence>
<dbReference type="CDD" id="cd00054">
    <property type="entry name" value="EGF_CA"/>
    <property type="match status" value="1"/>
</dbReference>
<evidence type="ECO:0000313" key="25">
    <source>
        <dbReference type="Proteomes" id="UP000594220"/>
    </source>
</evidence>
<evidence type="ECO:0000256" key="8">
    <source>
        <dbReference type="ARBA" id="ARBA00022536"/>
    </source>
</evidence>
<dbReference type="CDD" id="cd00190">
    <property type="entry name" value="Tryp_SPc"/>
    <property type="match status" value="1"/>
</dbReference>
<evidence type="ECO:0000256" key="14">
    <source>
        <dbReference type="ARBA" id="ARBA00023145"/>
    </source>
</evidence>
<dbReference type="PROSITE" id="PS00022">
    <property type="entry name" value="EGF_1"/>
    <property type="match status" value="1"/>
</dbReference>
<dbReference type="FunFam" id="2.10.25.10:FF:000162">
    <property type="entry name" value="Coagulation factor X (Predicted)"/>
    <property type="match status" value="1"/>
</dbReference>
<dbReference type="PROSITE" id="PS50998">
    <property type="entry name" value="GLA_2"/>
    <property type="match status" value="1"/>
</dbReference>
<evidence type="ECO:0000256" key="17">
    <source>
        <dbReference type="ARBA" id="ARBA00023278"/>
    </source>
</evidence>
<dbReference type="Pfam" id="PF00008">
    <property type="entry name" value="EGF"/>
    <property type="match status" value="1"/>
</dbReference>
<dbReference type="GO" id="GO:0005509">
    <property type="term" value="F:calcium ion binding"/>
    <property type="evidence" value="ECO:0007669"/>
    <property type="project" value="Ensembl"/>
</dbReference>
<dbReference type="EC" id="3.4.21.22" evidence="4"/>
<evidence type="ECO:0000256" key="16">
    <source>
        <dbReference type="ARBA" id="ARBA00023180"/>
    </source>
</evidence>
<comment type="function">
    <text evidence="2">Factor IX is a vitamin K-dependent plasma protein that participates in the intrinsic pathway of blood coagulation by converting factor X to its active form in the presence of Ca(2+) ions, phospholipids, and factor VIIIa.</text>
</comment>
<feature type="domain" description="EGF-like" evidence="21">
    <location>
        <begin position="95"/>
        <end position="131"/>
    </location>
</feature>
<dbReference type="PROSITE" id="PS00134">
    <property type="entry name" value="TRYPSIN_HIS"/>
    <property type="match status" value="1"/>
</dbReference>
<dbReference type="InterPro" id="IPR043504">
    <property type="entry name" value="Peptidase_S1_PA_chymotrypsin"/>
</dbReference>
<evidence type="ECO:0000313" key="24">
    <source>
        <dbReference type="Ensembl" id="ENSCPRP00005013099.1"/>
    </source>
</evidence>
<gene>
    <name evidence="24" type="primary">F9</name>
</gene>
<dbReference type="PROSITE" id="PS50026">
    <property type="entry name" value="EGF_3"/>
    <property type="match status" value="1"/>
</dbReference>
<keyword evidence="14" id="KW-0865">Zymogen</keyword>
<dbReference type="PRINTS" id="PR00010">
    <property type="entry name" value="EGFBLOOD"/>
</dbReference>
<dbReference type="InterPro" id="IPR017857">
    <property type="entry name" value="Coagulation_fac-like_Gla_dom"/>
</dbReference>
<evidence type="ECO:0000256" key="13">
    <source>
        <dbReference type="ARBA" id="ARBA00022842"/>
    </source>
</evidence>
<reference evidence="24" key="2">
    <citation type="submission" date="2025-09" db="UniProtKB">
        <authorList>
            <consortium name="Ensembl"/>
        </authorList>
    </citation>
    <scope>IDENTIFICATION</scope>
</reference>
<dbReference type="InterPro" id="IPR009003">
    <property type="entry name" value="Peptidase_S1_PA"/>
</dbReference>
<dbReference type="PRINTS" id="PR00722">
    <property type="entry name" value="CHYMOTRYPSIN"/>
</dbReference>
<dbReference type="GeneTree" id="ENSGT00940000159516"/>
<comment type="subcellular location">
    <subcellularLocation>
        <location evidence="3">Secreted</location>
    </subcellularLocation>
</comment>
<evidence type="ECO:0000256" key="19">
    <source>
        <dbReference type="PROSITE-ProRule" id="PRU00076"/>
    </source>
</evidence>
<dbReference type="AlphaFoldDB" id="A0A7M4ESA0"/>
<dbReference type="Proteomes" id="UP000594220">
    <property type="component" value="Unplaced"/>
</dbReference>
<dbReference type="Pfam" id="PF14670">
    <property type="entry name" value="FXa_inhibition"/>
    <property type="match status" value="1"/>
</dbReference>
<organism evidence="24 25">
    <name type="scientific">Crocodylus porosus</name>
    <name type="common">Saltwater crocodile</name>
    <name type="synonym">Estuarine crocodile</name>
    <dbReference type="NCBI Taxonomy" id="8502"/>
    <lineage>
        <taxon>Eukaryota</taxon>
        <taxon>Metazoa</taxon>
        <taxon>Chordata</taxon>
        <taxon>Craniata</taxon>
        <taxon>Vertebrata</taxon>
        <taxon>Euteleostomi</taxon>
        <taxon>Archelosauria</taxon>
        <taxon>Archosauria</taxon>
        <taxon>Crocodylia</taxon>
        <taxon>Longirostres</taxon>
        <taxon>Crocodylidae</taxon>
        <taxon>Crocodylus</taxon>
    </lineage>
</organism>
<keyword evidence="13" id="KW-0460">Magnesium</keyword>
<dbReference type="PROSITE" id="PS00010">
    <property type="entry name" value="ASX_HYDROXYL"/>
    <property type="match status" value="1"/>
</dbReference>
<evidence type="ECO:0000256" key="2">
    <source>
        <dbReference type="ARBA" id="ARBA00002741"/>
    </source>
</evidence>
<keyword evidence="6" id="KW-0301">Gamma-carboxyglutamic acid</keyword>
<evidence type="ECO:0000256" key="12">
    <source>
        <dbReference type="ARBA" id="ARBA00022837"/>
    </source>
</evidence>
<dbReference type="Gene3D" id="4.10.740.10">
    <property type="entry name" value="Coagulation Factor IX"/>
    <property type="match status" value="1"/>
</dbReference>
<evidence type="ECO:0000256" key="4">
    <source>
        <dbReference type="ARBA" id="ARBA00012066"/>
    </source>
</evidence>
<dbReference type="PANTHER" id="PTHR24278">
    <property type="entry name" value="COAGULATION FACTOR"/>
    <property type="match status" value="1"/>
</dbReference>
<protein>
    <recommendedName>
        <fullName evidence="5">Coagulation factor IX</fullName>
        <ecNumber evidence="4">3.4.21.22</ecNumber>
    </recommendedName>
    <alternativeName>
        <fullName evidence="18">Christmas factor</fullName>
    </alternativeName>
</protein>
<keyword evidence="10" id="KW-0479">Metal-binding</keyword>
<keyword evidence="17" id="KW-0379">Hydroxylation</keyword>
<keyword evidence="20" id="KW-0645">Protease</keyword>
<evidence type="ECO:0000259" key="23">
    <source>
        <dbReference type="PROSITE" id="PS50998"/>
    </source>
</evidence>
<evidence type="ECO:0000256" key="5">
    <source>
        <dbReference type="ARBA" id="ARBA00019454"/>
    </source>
</evidence>
<dbReference type="Gene3D" id="2.10.25.10">
    <property type="entry name" value="Laminin"/>
    <property type="match status" value="2"/>
</dbReference>
<keyword evidence="20" id="KW-0378">Hydrolase</keyword>
<keyword evidence="9" id="KW-0597">Phosphoprotein</keyword>
<dbReference type="InterPro" id="IPR001881">
    <property type="entry name" value="EGF-like_Ca-bd_dom"/>
</dbReference>
<dbReference type="GO" id="GO:0031638">
    <property type="term" value="P:zymogen activation"/>
    <property type="evidence" value="ECO:0007669"/>
    <property type="project" value="Ensembl"/>
</dbReference>
<dbReference type="InterPro" id="IPR000152">
    <property type="entry name" value="EGF-type_Asp/Asn_hydroxyl_site"/>
</dbReference>
<proteinExistence type="predicted"/>
<evidence type="ECO:0000256" key="9">
    <source>
        <dbReference type="ARBA" id="ARBA00022553"/>
    </source>
</evidence>
<keyword evidence="16" id="KW-0325">Glycoprotein</keyword>
<dbReference type="GO" id="GO:0007596">
    <property type="term" value="P:blood coagulation"/>
    <property type="evidence" value="ECO:0007669"/>
    <property type="project" value="Ensembl"/>
</dbReference>
<keyword evidence="12" id="KW-0106">Calcium</keyword>
<dbReference type="InterPro" id="IPR012224">
    <property type="entry name" value="Pept_S1A_FX"/>
</dbReference>